<evidence type="ECO:0000256" key="1">
    <source>
        <dbReference type="SAM" id="Phobius"/>
    </source>
</evidence>
<keyword evidence="3" id="KW-1185">Reference proteome</keyword>
<feature type="transmembrane region" description="Helical" evidence="1">
    <location>
        <begin position="23"/>
        <end position="44"/>
    </location>
</feature>
<evidence type="ECO:0000313" key="3">
    <source>
        <dbReference type="Proteomes" id="UP000241595"/>
    </source>
</evidence>
<sequence length="168" mass="18819">MPPGPHGGPESVTVTTMSRLSSALRAGVLFVAFLVALSIAAATFPKTAAADSTEDFPVPRRQIATTCDAEQYLAAVRDTSPVYYQRYMIDFNNHPNLQQATIDKAHWFYSLSPEERRNYSENFYNGDPLTFAWVNHMKIFFNNKGVVAKATDVCNQYPPGDMSVWNWS</sequence>
<keyword evidence="1" id="KW-1133">Transmembrane helix</keyword>
<evidence type="ECO:0000313" key="2">
    <source>
        <dbReference type="EMBL" id="SPM29100.1"/>
    </source>
</evidence>
<reference evidence="2 3" key="1">
    <citation type="submission" date="2017-01" db="EMBL/GenBank/DDBJ databases">
        <authorList>
            <consortium name="Urmite Genomes"/>
        </authorList>
    </citation>
    <scope>NUCLEOTIDE SEQUENCE [LARGE SCALE GENOMIC DNA]</scope>
    <source>
        <strain evidence="2 3">AB308</strain>
    </source>
</reference>
<dbReference type="AlphaFoldDB" id="A0A2U3NC79"/>
<evidence type="ECO:0008006" key="4">
    <source>
        <dbReference type="Google" id="ProtNLM"/>
    </source>
</evidence>
<dbReference type="InterPro" id="IPR031702">
    <property type="entry name" value="DUF5078"/>
</dbReference>
<name>A0A2U3NC79_9MYCO</name>
<dbReference type="Proteomes" id="UP000241595">
    <property type="component" value="Unassembled WGS sequence"/>
</dbReference>
<accession>A0A2U3NC79</accession>
<dbReference type="EMBL" id="FTRV01000011">
    <property type="protein sequence ID" value="SPM29100.1"/>
    <property type="molecule type" value="Genomic_DNA"/>
</dbReference>
<organism evidence="2 3">
    <name type="scientific">Mycobacterium terramassiliense</name>
    <dbReference type="NCBI Taxonomy" id="1841859"/>
    <lineage>
        <taxon>Bacteria</taxon>
        <taxon>Bacillati</taxon>
        <taxon>Actinomycetota</taxon>
        <taxon>Actinomycetes</taxon>
        <taxon>Mycobacteriales</taxon>
        <taxon>Mycobacteriaceae</taxon>
        <taxon>Mycobacterium</taxon>
    </lineage>
</organism>
<keyword evidence="1" id="KW-0472">Membrane</keyword>
<proteinExistence type="predicted"/>
<dbReference type="STRING" id="1841859.GCA_900157385_02587"/>
<gene>
    <name evidence="2" type="ORF">MTAB308_2591</name>
</gene>
<protein>
    <recommendedName>
        <fullName evidence="4">DUF5078 domain-containing protein</fullName>
    </recommendedName>
</protein>
<dbReference type="Pfam" id="PF16877">
    <property type="entry name" value="DUF5078"/>
    <property type="match status" value="1"/>
</dbReference>
<keyword evidence="1" id="KW-0812">Transmembrane</keyword>